<dbReference type="EMBL" id="BT137943">
    <property type="protein sequence ID" value="AFK37738.1"/>
    <property type="molecule type" value="mRNA"/>
</dbReference>
<name>I3SBU6_LOTJA</name>
<reference evidence="2" key="1">
    <citation type="submission" date="2012-05" db="EMBL/GenBank/DDBJ databases">
        <authorList>
            <person name="Krishnakumar V."/>
            <person name="Cheung F."/>
            <person name="Xiao Y."/>
            <person name="Chan A."/>
            <person name="Moskal W.A."/>
            <person name="Town C.D."/>
        </authorList>
    </citation>
    <scope>NUCLEOTIDE SEQUENCE</scope>
</reference>
<dbReference type="PANTHER" id="PTHR31875">
    <property type="entry name" value="PROTEIN DEHYDRATION-INDUCED 19"/>
    <property type="match status" value="1"/>
</dbReference>
<evidence type="ECO:0000313" key="2">
    <source>
        <dbReference type="EMBL" id="AFK37738.1"/>
    </source>
</evidence>
<dbReference type="Pfam" id="PF05605">
    <property type="entry name" value="zf-Di19"/>
    <property type="match status" value="1"/>
</dbReference>
<accession>I3SBU6</accession>
<dbReference type="InterPro" id="IPR033347">
    <property type="entry name" value="Di19"/>
</dbReference>
<organism evidence="2">
    <name type="scientific">Lotus japonicus</name>
    <name type="common">Lotus corniculatus var. japonicus</name>
    <dbReference type="NCBI Taxonomy" id="34305"/>
    <lineage>
        <taxon>Eukaryota</taxon>
        <taxon>Viridiplantae</taxon>
        <taxon>Streptophyta</taxon>
        <taxon>Embryophyta</taxon>
        <taxon>Tracheophyta</taxon>
        <taxon>Spermatophyta</taxon>
        <taxon>Magnoliopsida</taxon>
        <taxon>eudicotyledons</taxon>
        <taxon>Gunneridae</taxon>
        <taxon>Pentapetalae</taxon>
        <taxon>rosids</taxon>
        <taxon>fabids</taxon>
        <taxon>Fabales</taxon>
        <taxon>Fabaceae</taxon>
        <taxon>Papilionoideae</taxon>
        <taxon>50 kb inversion clade</taxon>
        <taxon>NPAAA clade</taxon>
        <taxon>Hologalegina</taxon>
        <taxon>robinioid clade</taxon>
        <taxon>Loteae</taxon>
        <taxon>Lotus</taxon>
    </lineage>
</organism>
<dbReference type="AlphaFoldDB" id="I3SBU6"/>
<sequence length="216" mass="23693">MDFDFRASTIHSANHLSSLHAARLHSEKFSVFSYGDDDDDDAQSLFRCPSCDFEIEVSVLRTRLQEVHCLDPKNKVCPVCDEKIGEDAVGIPQHSNSRKRTMRFEKSSISSGDLGMIDHKLASWGNKHYPVSDPPLSPFFSKSSVPSPSSIISDEDSISTASDVSNVKSLGTGTLDSDAGDEQITRREAREHPLSRLVSHSGLGNMLVGVDTVMHC</sequence>
<dbReference type="InterPro" id="IPR008598">
    <property type="entry name" value="Di19_Zn-bd"/>
</dbReference>
<feature type="domain" description="Di19 zinc-binding" evidence="1">
    <location>
        <begin position="46"/>
        <end position="90"/>
    </location>
</feature>
<proteinExistence type="evidence at transcript level"/>
<protein>
    <recommendedName>
        <fullName evidence="1">Di19 zinc-binding domain-containing protein</fullName>
    </recommendedName>
</protein>
<evidence type="ECO:0000259" key="1">
    <source>
        <dbReference type="Pfam" id="PF05605"/>
    </source>
</evidence>
<dbReference type="PANTHER" id="PTHR31875:SF24">
    <property type="entry name" value="PROTEIN DEHYDRATION-INDUCED 19 HOMOLOG 5"/>
    <property type="match status" value="1"/>
</dbReference>